<protein>
    <submittedName>
        <fullName evidence="2">Uncharacterized protein</fullName>
    </submittedName>
</protein>
<name>A0A8H6HIA9_9AGAR</name>
<feature type="compositionally biased region" description="Basic and acidic residues" evidence="1">
    <location>
        <begin position="43"/>
        <end position="69"/>
    </location>
</feature>
<comment type="caution">
    <text evidence="2">The sequence shown here is derived from an EMBL/GenBank/DDBJ whole genome shotgun (WGS) entry which is preliminary data.</text>
</comment>
<feature type="compositionally biased region" description="Polar residues" evidence="1">
    <location>
        <begin position="1"/>
        <end position="11"/>
    </location>
</feature>
<feature type="region of interest" description="Disordered" evidence="1">
    <location>
        <begin position="1"/>
        <end position="90"/>
    </location>
</feature>
<keyword evidence="3" id="KW-1185">Reference proteome</keyword>
<evidence type="ECO:0000256" key="1">
    <source>
        <dbReference type="SAM" id="MobiDB-lite"/>
    </source>
</evidence>
<proteinExistence type="predicted"/>
<organism evidence="2 3">
    <name type="scientific">Ephemerocybe angulata</name>
    <dbReference type="NCBI Taxonomy" id="980116"/>
    <lineage>
        <taxon>Eukaryota</taxon>
        <taxon>Fungi</taxon>
        <taxon>Dikarya</taxon>
        <taxon>Basidiomycota</taxon>
        <taxon>Agaricomycotina</taxon>
        <taxon>Agaricomycetes</taxon>
        <taxon>Agaricomycetidae</taxon>
        <taxon>Agaricales</taxon>
        <taxon>Agaricineae</taxon>
        <taxon>Psathyrellaceae</taxon>
        <taxon>Ephemerocybe</taxon>
    </lineage>
</organism>
<evidence type="ECO:0000313" key="2">
    <source>
        <dbReference type="EMBL" id="KAF6746890.1"/>
    </source>
</evidence>
<sequence>MKNSLYTQYSDIPSVVYPSDSPPHMQMVSSSPLKKPKPIHRRAPQDENRYKRYDPIQGSRHGESSSHTRRDGKRRKDSTPEWEDGLSSTATATNDVTATILADIEKLRKDVRGTAASVHDIKKSMGPIQKGVEAILKQMAQTTSSGAQSAPSPKVGFQYSYPEPKGEASALVFYHIADYKAFLTRNSGSEATTTITLDNDNDDASSGNPAKKAVPTYIVKKDGTAISKEDLAHARSIVRAKLRGKWSSKETASLAPASAGKMDYENIVDIINAVEAEVREVRYAANHWKGRELLKELYPAFYAEITPLIAAAKKVKEEPTNCAMKPEPGIEQRPAKKLRSKAGLSNGVTGVSGLFKSASMPSSFVPTGITPSTVVTPTPGSVVSASTSIAATPAAQTPTSYAVPAAQSLASSAWPSAVPSPAHASGSGSIAQTRASTPAAAAGAMPNVGLGVAAPGLSMGHVVKNPLDDVHIRGISRFLPPPPDIDDSVIDPALRDAVTASTSATPVIAAAASTPAALTPLPMDTGMFALAQRKRAYKPKEFGKPNFRYQDLFGADFIVGKTAPTQGDWADAWNDLSVEEQKGYYNKYREAFDQKVAGKKSKKLRG</sequence>
<evidence type="ECO:0000313" key="3">
    <source>
        <dbReference type="Proteomes" id="UP000521943"/>
    </source>
</evidence>
<reference evidence="2 3" key="1">
    <citation type="submission" date="2020-07" db="EMBL/GenBank/DDBJ databases">
        <title>Comparative genomics of pyrophilous fungi reveals a link between fire events and developmental genes.</title>
        <authorList>
            <consortium name="DOE Joint Genome Institute"/>
            <person name="Steindorff A.S."/>
            <person name="Carver A."/>
            <person name="Calhoun S."/>
            <person name="Stillman K."/>
            <person name="Liu H."/>
            <person name="Lipzen A."/>
            <person name="Pangilinan J."/>
            <person name="Labutti K."/>
            <person name="Bruns T.D."/>
            <person name="Grigoriev I.V."/>
        </authorList>
    </citation>
    <scope>NUCLEOTIDE SEQUENCE [LARGE SCALE GENOMIC DNA]</scope>
    <source>
        <strain evidence="2 3">CBS 144469</strain>
    </source>
</reference>
<dbReference type="AlphaFoldDB" id="A0A8H6HIA9"/>
<gene>
    <name evidence="2" type="ORF">DFP72DRAFT_1075910</name>
</gene>
<dbReference type="Proteomes" id="UP000521943">
    <property type="component" value="Unassembled WGS sequence"/>
</dbReference>
<accession>A0A8H6HIA9</accession>
<dbReference type="EMBL" id="JACGCI010000087">
    <property type="protein sequence ID" value="KAF6746890.1"/>
    <property type="molecule type" value="Genomic_DNA"/>
</dbReference>